<gene>
    <name evidence="2" type="ORF">G3M48_003374</name>
</gene>
<comment type="caution">
    <text evidence="2">The sequence shown here is derived from an EMBL/GenBank/DDBJ whole genome shotgun (WGS) entry which is preliminary data.</text>
</comment>
<evidence type="ECO:0000313" key="3">
    <source>
        <dbReference type="Proteomes" id="UP001397290"/>
    </source>
</evidence>
<accession>A0AAW0RW81</accession>
<sequence length="103" mass="10665">MSLPTTLLESDSDTASIVSRSFNAWGPDGELQRRFADSAASSSSSSSSMVGFSHAAASVAEEDPNVVGELRRAHEFLVARWGGGVCPVVKDSALQGQGSHSPA</sequence>
<organism evidence="2 3">
    <name type="scientific">Beauveria asiatica</name>
    <dbReference type="NCBI Taxonomy" id="1069075"/>
    <lineage>
        <taxon>Eukaryota</taxon>
        <taxon>Fungi</taxon>
        <taxon>Dikarya</taxon>
        <taxon>Ascomycota</taxon>
        <taxon>Pezizomycotina</taxon>
        <taxon>Sordariomycetes</taxon>
        <taxon>Hypocreomycetidae</taxon>
        <taxon>Hypocreales</taxon>
        <taxon>Cordycipitaceae</taxon>
        <taxon>Beauveria</taxon>
    </lineage>
</organism>
<dbReference type="Proteomes" id="UP001397290">
    <property type="component" value="Unassembled WGS sequence"/>
</dbReference>
<reference evidence="2 3" key="1">
    <citation type="submission" date="2020-02" db="EMBL/GenBank/DDBJ databases">
        <title>Comparative genomics of the hypocrealean fungal genus Beauvera.</title>
        <authorList>
            <person name="Showalter D.N."/>
            <person name="Bushley K.E."/>
            <person name="Rehner S.A."/>
        </authorList>
    </citation>
    <scope>NUCLEOTIDE SEQUENCE [LARGE SCALE GENOMIC DNA]</scope>
    <source>
        <strain evidence="2 3">ARSEF4384</strain>
    </source>
</reference>
<evidence type="ECO:0000313" key="2">
    <source>
        <dbReference type="EMBL" id="KAK8146248.1"/>
    </source>
</evidence>
<dbReference type="EMBL" id="JAAHCF010000222">
    <property type="protein sequence ID" value="KAK8146248.1"/>
    <property type="molecule type" value="Genomic_DNA"/>
</dbReference>
<protein>
    <submittedName>
        <fullName evidence="2">Uncharacterized protein</fullName>
    </submittedName>
</protein>
<name>A0AAW0RW81_9HYPO</name>
<dbReference type="AlphaFoldDB" id="A0AAW0RW81"/>
<feature type="region of interest" description="Disordered" evidence="1">
    <location>
        <begin position="36"/>
        <end position="55"/>
    </location>
</feature>
<feature type="compositionally biased region" description="Low complexity" evidence="1">
    <location>
        <begin position="38"/>
        <end position="48"/>
    </location>
</feature>
<evidence type="ECO:0000256" key="1">
    <source>
        <dbReference type="SAM" id="MobiDB-lite"/>
    </source>
</evidence>
<keyword evidence="3" id="KW-1185">Reference proteome</keyword>
<proteinExistence type="predicted"/>